<evidence type="ECO:0000313" key="3">
    <source>
        <dbReference type="Proteomes" id="UP001550044"/>
    </source>
</evidence>
<dbReference type="Proteomes" id="UP001550044">
    <property type="component" value="Unassembled WGS sequence"/>
</dbReference>
<evidence type="ECO:0000256" key="1">
    <source>
        <dbReference type="SAM" id="Phobius"/>
    </source>
</evidence>
<protein>
    <recommendedName>
        <fullName evidence="4">DUF4367 domain-containing protein</fullName>
    </recommendedName>
</protein>
<accession>A0ABV2U0C8</accession>
<comment type="caution">
    <text evidence="2">The sequence shown here is derived from an EMBL/GenBank/DDBJ whole genome shotgun (WGS) entry which is preliminary data.</text>
</comment>
<keyword evidence="1" id="KW-1133">Transmembrane helix</keyword>
<keyword evidence="1" id="KW-0472">Membrane</keyword>
<organism evidence="2 3">
    <name type="scientific">Streptomyces sp. 900116325</name>
    <dbReference type="NCBI Taxonomy" id="3154295"/>
    <lineage>
        <taxon>Bacteria</taxon>
        <taxon>Bacillati</taxon>
        <taxon>Actinomycetota</taxon>
        <taxon>Actinomycetes</taxon>
        <taxon>Kitasatosporales</taxon>
        <taxon>Streptomycetaceae</taxon>
        <taxon>Streptomyces</taxon>
    </lineage>
</organism>
<name>A0ABV2U0C8_9ACTN</name>
<keyword evidence="3" id="KW-1185">Reference proteome</keyword>
<evidence type="ECO:0000313" key="2">
    <source>
        <dbReference type="EMBL" id="MET8431286.1"/>
    </source>
</evidence>
<sequence>MSDTERGRGGDRARLRAELLALGRGMDAPARDPEGAGLTMAERVLAQIVAEAVPVPVPVPPGRLKRAGAWVRRRARLLAAALSGVLVVLVLTPAVRATVADWFDFGGVEVRYDPSAPAPERPGTPVPGCDTPVTLSEAARRSGFRPVVPPALGAPEAVAVTGLPEGRSMVTLCWRENGRTVRLDEFLSRLDPYFMKQVREQPEWLTLDGGRGSRVGGLWFARPHVLRFGMVDEDGNRWTLSQRTAGPTLLWVEEDRLTLRLEGVDVRERARAVARSMLGGAGDR</sequence>
<gene>
    <name evidence="2" type="ORF">ABZV61_00550</name>
</gene>
<proteinExistence type="predicted"/>
<evidence type="ECO:0008006" key="4">
    <source>
        <dbReference type="Google" id="ProtNLM"/>
    </source>
</evidence>
<keyword evidence="1" id="KW-0812">Transmembrane</keyword>
<reference evidence="2 3" key="1">
    <citation type="submission" date="2024-06" db="EMBL/GenBank/DDBJ databases">
        <title>The Natural Products Discovery Center: Release of the First 8490 Sequenced Strains for Exploring Actinobacteria Biosynthetic Diversity.</title>
        <authorList>
            <person name="Kalkreuter E."/>
            <person name="Kautsar S.A."/>
            <person name="Yang D."/>
            <person name="Bader C.D."/>
            <person name="Teijaro C.N."/>
            <person name="Fluegel L."/>
            <person name="Davis C.M."/>
            <person name="Simpson J.R."/>
            <person name="Lauterbach L."/>
            <person name="Steele A.D."/>
            <person name="Gui C."/>
            <person name="Meng S."/>
            <person name="Li G."/>
            <person name="Viehrig K."/>
            <person name="Ye F."/>
            <person name="Su P."/>
            <person name="Kiefer A.F."/>
            <person name="Nichols A."/>
            <person name="Cepeda A.J."/>
            <person name="Yan W."/>
            <person name="Fan B."/>
            <person name="Jiang Y."/>
            <person name="Adhikari A."/>
            <person name="Zheng C.-J."/>
            <person name="Schuster L."/>
            <person name="Cowan T.M."/>
            <person name="Smanski M.J."/>
            <person name="Chevrette M.G."/>
            <person name="De Carvalho L.P.S."/>
            <person name="Shen B."/>
        </authorList>
    </citation>
    <scope>NUCLEOTIDE SEQUENCE [LARGE SCALE GENOMIC DNA]</scope>
    <source>
        <strain evidence="2 3">NPDC005137</strain>
    </source>
</reference>
<dbReference type="EMBL" id="JBEXIP010000001">
    <property type="protein sequence ID" value="MET8431286.1"/>
    <property type="molecule type" value="Genomic_DNA"/>
</dbReference>
<dbReference type="RefSeq" id="WP_356708148.1">
    <property type="nucleotide sequence ID" value="NZ_JBEXIP010000001.1"/>
</dbReference>
<feature type="transmembrane region" description="Helical" evidence="1">
    <location>
        <begin position="75"/>
        <end position="95"/>
    </location>
</feature>